<dbReference type="InterPro" id="IPR051257">
    <property type="entry name" value="Diverse_CBS-Domain"/>
</dbReference>
<feature type="domain" description="CBS" evidence="4">
    <location>
        <begin position="73"/>
        <end position="130"/>
    </location>
</feature>
<evidence type="ECO:0000313" key="6">
    <source>
        <dbReference type="Proteomes" id="UP001462640"/>
    </source>
</evidence>
<accession>A0ABV0GGL9</accession>
<sequence>MTQAAEIMTTDPITIAPRETLQRAAQLMDEFNVGALPVCENGQLLGVITDRDIAVRAVAVGQDPTETRVDEVMSDKVHACTGDSDVGEVLTEMARVQIRRLMVLDQAQRLVGVISLGDFALRDPAGVEATLRCISMPGRPERSERPERPERGPQARPDPAVSLP</sequence>
<dbReference type="PANTHER" id="PTHR43080:SF2">
    <property type="entry name" value="CBS DOMAIN-CONTAINING PROTEIN"/>
    <property type="match status" value="1"/>
</dbReference>
<dbReference type="EMBL" id="JBDPZC010000007">
    <property type="protein sequence ID" value="MEO3714223.1"/>
    <property type="molecule type" value="Genomic_DNA"/>
</dbReference>
<evidence type="ECO:0000313" key="5">
    <source>
        <dbReference type="EMBL" id="MEO3714223.1"/>
    </source>
</evidence>
<reference evidence="5 6" key="1">
    <citation type="submission" date="2024-05" db="EMBL/GenBank/DDBJ databases">
        <title>Roseateles sp. 2.12 16S ribosomal RNA gene Genome sequencing and assembly.</title>
        <authorList>
            <person name="Woo H."/>
        </authorList>
    </citation>
    <scope>NUCLEOTIDE SEQUENCE [LARGE SCALE GENOMIC DNA]</scope>
    <source>
        <strain evidence="5 6">2.12</strain>
    </source>
</reference>
<feature type="domain" description="CBS" evidence="4">
    <location>
        <begin position="8"/>
        <end position="67"/>
    </location>
</feature>
<name>A0ABV0GGL9_9BURK</name>
<dbReference type="InterPro" id="IPR000644">
    <property type="entry name" value="CBS_dom"/>
</dbReference>
<dbReference type="CDD" id="cd04622">
    <property type="entry name" value="CBS_pair_HRP1_like"/>
    <property type="match status" value="1"/>
</dbReference>
<protein>
    <submittedName>
        <fullName evidence="5">CBS domain-containing protein</fullName>
    </submittedName>
</protein>
<proteinExistence type="predicted"/>
<dbReference type="Gene3D" id="3.10.580.10">
    <property type="entry name" value="CBS-domain"/>
    <property type="match status" value="1"/>
</dbReference>
<feature type="region of interest" description="Disordered" evidence="3">
    <location>
        <begin position="135"/>
        <end position="164"/>
    </location>
</feature>
<evidence type="ECO:0000256" key="2">
    <source>
        <dbReference type="PROSITE-ProRule" id="PRU00703"/>
    </source>
</evidence>
<dbReference type="Pfam" id="PF00571">
    <property type="entry name" value="CBS"/>
    <property type="match status" value="2"/>
</dbReference>
<dbReference type="PROSITE" id="PS51371">
    <property type="entry name" value="CBS"/>
    <property type="match status" value="2"/>
</dbReference>
<keyword evidence="6" id="KW-1185">Reference proteome</keyword>
<comment type="caution">
    <text evidence="5">The sequence shown here is derived from an EMBL/GenBank/DDBJ whole genome shotgun (WGS) entry which is preliminary data.</text>
</comment>
<feature type="compositionally biased region" description="Basic and acidic residues" evidence="3">
    <location>
        <begin position="139"/>
        <end position="153"/>
    </location>
</feature>
<evidence type="ECO:0000256" key="3">
    <source>
        <dbReference type="SAM" id="MobiDB-lite"/>
    </source>
</evidence>
<gene>
    <name evidence="5" type="ORF">ABDJ40_15770</name>
</gene>
<dbReference type="SMART" id="SM00116">
    <property type="entry name" value="CBS"/>
    <property type="match status" value="2"/>
</dbReference>
<evidence type="ECO:0000256" key="1">
    <source>
        <dbReference type="ARBA" id="ARBA00023122"/>
    </source>
</evidence>
<dbReference type="SUPFAM" id="SSF54631">
    <property type="entry name" value="CBS-domain pair"/>
    <property type="match status" value="1"/>
</dbReference>
<dbReference type="InterPro" id="IPR046342">
    <property type="entry name" value="CBS_dom_sf"/>
</dbReference>
<dbReference type="RefSeq" id="WP_347611315.1">
    <property type="nucleotide sequence ID" value="NZ_JBDPZC010000007.1"/>
</dbReference>
<evidence type="ECO:0000259" key="4">
    <source>
        <dbReference type="PROSITE" id="PS51371"/>
    </source>
</evidence>
<organism evidence="5 6">
    <name type="scientific">Roseateles flavus</name>
    <dbReference type="NCBI Taxonomy" id="3149041"/>
    <lineage>
        <taxon>Bacteria</taxon>
        <taxon>Pseudomonadati</taxon>
        <taxon>Pseudomonadota</taxon>
        <taxon>Betaproteobacteria</taxon>
        <taxon>Burkholderiales</taxon>
        <taxon>Sphaerotilaceae</taxon>
        <taxon>Roseateles</taxon>
    </lineage>
</organism>
<dbReference type="Proteomes" id="UP001462640">
    <property type="component" value="Unassembled WGS sequence"/>
</dbReference>
<dbReference type="PANTHER" id="PTHR43080">
    <property type="entry name" value="CBS DOMAIN-CONTAINING PROTEIN CBSX3, MITOCHONDRIAL"/>
    <property type="match status" value="1"/>
</dbReference>
<keyword evidence="1 2" id="KW-0129">CBS domain</keyword>